<dbReference type="Pfam" id="PF08448">
    <property type="entry name" value="PAS_4"/>
    <property type="match status" value="1"/>
</dbReference>
<dbReference type="SMART" id="SM00267">
    <property type="entry name" value="GGDEF"/>
    <property type="match status" value="1"/>
</dbReference>
<dbReference type="SUPFAM" id="SSF55785">
    <property type="entry name" value="PYP-like sensor domain (PAS domain)"/>
    <property type="match status" value="1"/>
</dbReference>
<dbReference type="Pfam" id="PF00990">
    <property type="entry name" value="GGDEF"/>
    <property type="match status" value="1"/>
</dbReference>
<dbReference type="Gene3D" id="3.30.70.270">
    <property type="match status" value="1"/>
</dbReference>
<gene>
    <name evidence="2" type="ORF">GH723_12940</name>
</gene>
<dbReference type="RefSeq" id="WP_153760035.1">
    <property type="nucleotide sequence ID" value="NZ_CP045851.1"/>
</dbReference>
<sequence>MESGPGAAGPLAELLAEANPLLEAVVNAVPEPFFVLDRDGRYLAVFGGRHKSRYHDGAALVGRTLHEVMPNDVADGFLRTIHRVLETGEGLVCHYELGADDVDGVEDRDGVPTRLSFEGHVAPIERADGPPEAVVWMPFNITELRRALAELEGQRAELYRLANTDGLTGIRNRRSFLEAARHELATSRRSRRSATLMLLDLDRFKGVNDTGGHAAGDRVLEAVARLLRSDRRESDVVARLGGEEFAVLLTDTPLEAGEVVAQRLRSSLAELEVHAEGQRFRLTTSIGITPLVPQDDITDAMIRADTALYRAKANGRDRVEVELPPE</sequence>
<reference evidence="2 3" key="1">
    <citation type="submission" date="2019-11" db="EMBL/GenBank/DDBJ databases">
        <authorList>
            <person name="He Y."/>
        </authorList>
    </citation>
    <scope>NUCLEOTIDE SEQUENCE [LARGE SCALE GENOMIC DNA]</scope>
    <source>
        <strain evidence="2 3">SCSIO 58843</strain>
    </source>
</reference>
<dbReference type="InterPro" id="IPR050469">
    <property type="entry name" value="Diguanylate_Cyclase"/>
</dbReference>
<dbReference type="InterPro" id="IPR013656">
    <property type="entry name" value="PAS_4"/>
</dbReference>
<evidence type="ECO:0000313" key="2">
    <source>
        <dbReference type="EMBL" id="QGG95929.1"/>
    </source>
</evidence>
<name>A0A5Q2RGI6_9ACTN</name>
<dbReference type="EMBL" id="CP045851">
    <property type="protein sequence ID" value="QGG95929.1"/>
    <property type="molecule type" value="Genomic_DNA"/>
</dbReference>
<evidence type="ECO:0000259" key="1">
    <source>
        <dbReference type="PROSITE" id="PS50887"/>
    </source>
</evidence>
<dbReference type="GO" id="GO:0043709">
    <property type="term" value="P:cell adhesion involved in single-species biofilm formation"/>
    <property type="evidence" value="ECO:0007669"/>
    <property type="project" value="TreeGrafter"/>
</dbReference>
<proteinExistence type="predicted"/>
<dbReference type="GO" id="GO:0005886">
    <property type="term" value="C:plasma membrane"/>
    <property type="evidence" value="ECO:0007669"/>
    <property type="project" value="TreeGrafter"/>
</dbReference>
<dbReference type="CDD" id="cd01949">
    <property type="entry name" value="GGDEF"/>
    <property type="match status" value="1"/>
</dbReference>
<dbReference type="GO" id="GO:0052621">
    <property type="term" value="F:diguanylate cyclase activity"/>
    <property type="evidence" value="ECO:0007669"/>
    <property type="project" value="TreeGrafter"/>
</dbReference>
<dbReference type="PANTHER" id="PTHR45138">
    <property type="entry name" value="REGULATORY COMPONENTS OF SENSORY TRANSDUCTION SYSTEM"/>
    <property type="match status" value="1"/>
</dbReference>
<dbReference type="InterPro" id="IPR043128">
    <property type="entry name" value="Rev_trsase/Diguanyl_cyclase"/>
</dbReference>
<dbReference type="AlphaFoldDB" id="A0A5Q2RGI6"/>
<dbReference type="KEGG" id="atq:GH723_12940"/>
<dbReference type="InterPro" id="IPR000160">
    <property type="entry name" value="GGDEF_dom"/>
</dbReference>
<accession>A0A5Q2RGI6</accession>
<dbReference type="FunFam" id="3.30.70.270:FF:000001">
    <property type="entry name" value="Diguanylate cyclase domain protein"/>
    <property type="match status" value="1"/>
</dbReference>
<dbReference type="GO" id="GO:1902201">
    <property type="term" value="P:negative regulation of bacterial-type flagellum-dependent cell motility"/>
    <property type="evidence" value="ECO:0007669"/>
    <property type="project" value="TreeGrafter"/>
</dbReference>
<dbReference type="Proteomes" id="UP000334019">
    <property type="component" value="Chromosome"/>
</dbReference>
<dbReference type="InterPro" id="IPR029787">
    <property type="entry name" value="Nucleotide_cyclase"/>
</dbReference>
<dbReference type="Gene3D" id="3.30.450.20">
    <property type="entry name" value="PAS domain"/>
    <property type="match status" value="1"/>
</dbReference>
<dbReference type="PANTHER" id="PTHR45138:SF9">
    <property type="entry name" value="DIGUANYLATE CYCLASE DGCM-RELATED"/>
    <property type="match status" value="1"/>
</dbReference>
<feature type="domain" description="GGDEF" evidence="1">
    <location>
        <begin position="192"/>
        <end position="324"/>
    </location>
</feature>
<protein>
    <submittedName>
        <fullName evidence="2">Diguanylate cyclase</fullName>
    </submittedName>
</protein>
<evidence type="ECO:0000313" key="3">
    <source>
        <dbReference type="Proteomes" id="UP000334019"/>
    </source>
</evidence>
<dbReference type="InterPro" id="IPR035965">
    <property type="entry name" value="PAS-like_dom_sf"/>
</dbReference>
<dbReference type="SUPFAM" id="SSF55073">
    <property type="entry name" value="Nucleotide cyclase"/>
    <property type="match status" value="1"/>
</dbReference>
<organism evidence="2 3">
    <name type="scientific">Actinomarinicola tropica</name>
    <dbReference type="NCBI Taxonomy" id="2789776"/>
    <lineage>
        <taxon>Bacteria</taxon>
        <taxon>Bacillati</taxon>
        <taxon>Actinomycetota</taxon>
        <taxon>Acidimicrobiia</taxon>
        <taxon>Acidimicrobiales</taxon>
        <taxon>Iamiaceae</taxon>
        <taxon>Actinomarinicola</taxon>
    </lineage>
</organism>
<dbReference type="PROSITE" id="PS50887">
    <property type="entry name" value="GGDEF"/>
    <property type="match status" value="1"/>
</dbReference>
<dbReference type="NCBIfam" id="TIGR00254">
    <property type="entry name" value="GGDEF"/>
    <property type="match status" value="1"/>
</dbReference>
<keyword evidence="3" id="KW-1185">Reference proteome</keyword>